<protein>
    <submittedName>
        <fullName evidence="5">Transcription termination factor MTERF6, chloroplastic/mitochondrial-like</fullName>
    </submittedName>
</protein>
<dbReference type="PANTHER" id="PTHR13068:SF166">
    <property type="entry name" value="TRANSCRIPTION TERMINATION FACTOR MTERF15, MITOCHONDRIAL-LIKE"/>
    <property type="match status" value="1"/>
</dbReference>
<evidence type="ECO:0000313" key="4">
    <source>
        <dbReference type="Proteomes" id="UP000504621"/>
    </source>
</evidence>
<gene>
    <name evidence="5" type="primary">LOC110421760</name>
</gene>
<organism evidence="4 5">
    <name type="scientific">Herrania umbratica</name>
    <dbReference type="NCBI Taxonomy" id="108875"/>
    <lineage>
        <taxon>Eukaryota</taxon>
        <taxon>Viridiplantae</taxon>
        <taxon>Streptophyta</taxon>
        <taxon>Embryophyta</taxon>
        <taxon>Tracheophyta</taxon>
        <taxon>Spermatophyta</taxon>
        <taxon>Magnoliopsida</taxon>
        <taxon>eudicotyledons</taxon>
        <taxon>Gunneridae</taxon>
        <taxon>Pentapetalae</taxon>
        <taxon>rosids</taxon>
        <taxon>malvids</taxon>
        <taxon>Malvales</taxon>
        <taxon>Malvaceae</taxon>
        <taxon>Byttnerioideae</taxon>
        <taxon>Herrania</taxon>
    </lineage>
</organism>
<dbReference type="GO" id="GO:0006353">
    <property type="term" value="P:DNA-templated transcription termination"/>
    <property type="evidence" value="ECO:0007669"/>
    <property type="project" value="UniProtKB-KW"/>
</dbReference>
<comment type="similarity">
    <text evidence="1">Belongs to the mTERF family.</text>
</comment>
<name>A0A6J1AVY1_9ROSI</name>
<dbReference type="Proteomes" id="UP000504621">
    <property type="component" value="Unplaced"/>
</dbReference>
<dbReference type="GO" id="GO:0003676">
    <property type="term" value="F:nucleic acid binding"/>
    <property type="evidence" value="ECO:0007669"/>
    <property type="project" value="InterPro"/>
</dbReference>
<dbReference type="SMART" id="SM00733">
    <property type="entry name" value="Mterf"/>
    <property type="match status" value="6"/>
</dbReference>
<sequence>MFNLPRKTISIFHRLSSYIVMYKSPSFLRVRCISTTCSDLSQSFAYSYLIDKFGFSQQSSLAAAKYLRFKTPDKPDSVIAFLENHGFSKTQIQQIIRLRPNLLYSKVENNLLPKLEFFRSRGVSSPDLIKFLFNNPTILSRSLENQIVPCFNRLSNLLQSDDKAVKAIKRYPFLVTCNFDAYMLPNINFLLDNGVPESNIRAMFLYHPRSFVMIPDRFIEIVKEVKEMGFDPLKMKFLRAVIMFRKMSKTILERKFDVYKKWGWSEQEIWEAIRKTPHCMDFSEETIMATMDFLVNRMGFKPLLIANQPSVLCRSLEKRIVPRGLYAQELLSKGLLKKYTLSGLFDTSEKVFIQSFVNRYEDIAPELLKLYKKKVDLATGGKYRTRKL</sequence>
<reference evidence="5" key="1">
    <citation type="submission" date="2025-08" db="UniProtKB">
        <authorList>
            <consortium name="RefSeq"/>
        </authorList>
    </citation>
    <scope>IDENTIFICATION</scope>
    <source>
        <tissue evidence="5">Leaf</tissue>
    </source>
</reference>
<dbReference type="PANTHER" id="PTHR13068">
    <property type="entry name" value="CGI-12 PROTEIN-RELATED"/>
    <property type="match status" value="1"/>
</dbReference>
<dbReference type="AlphaFoldDB" id="A0A6J1AVY1"/>
<evidence type="ECO:0000256" key="1">
    <source>
        <dbReference type="ARBA" id="ARBA00007692"/>
    </source>
</evidence>
<dbReference type="OrthoDB" id="637682at2759"/>
<evidence type="ECO:0000256" key="3">
    <source>
        <dbReference type="ARBA" id="ARBA00022946"/>
    </source>
</evidence>
<dbReference type="InterPro" id="IPR038538">
    <property type="entry name" value="MTERF_sf"/>
</dbReference>
<keyword evidence="4" id="KW-1185">Reference proteome</keyword>
<keyword evidence="3" id="KW-0809">Transit peptide</keyword>
<dbReference type="FunFam" id="1.25.70.10:FF:000001">
    <property type="entry name" value="Mitochondrial transcription termination factor-like"/>
    <property type="match status" value="1"/>
</dbReference>
<keyword evidence="2" id="KW-0805">Transcription regulation</keyword>
<dbReference type="Pfam" id="PF02536">
    <property type="entry name" value="mTERF"/>
    <property type="match status" value="2"/>
</dbReference>
<dbReference type="Gene3D" id="1.25.70.10">
    <property type="entry name" value="Transcription termination factor 3, mitochondrial"/>
    <property type="match status" value="1"/>
</dbReference>
<keyword evidence="2" id="KW-0804">Transcription</keyword>
<keyword evidence="2" id="KW-0806">Transcription termination</keyword>
<evidence type="ECO:0000256" key="2">
    <source>
        <dbReference type="ARBA" id="ARBA00022472"/>
    </source>
</evidence>
<proteinExistence type="inferred from homology"/>
<dbReference type="RefSeq" id="XP_021291100.1">
    <property type="nucleotide sequence ID" value="XM_021435425.1"/>
</dbReference>
<accession>A0A6J1AVY1</accession>
<dbReference type="InterPro" id="IPR003690">
    <property type="entry name" value="MTERF"/>
</dbReference>
<evidence type="ECO:0000313" key="5">
    <source>
        <dbReference type="RefSeq" id="XP_021291100.1"/>
    </source>
</evidence>
<dbReference type="GeneID" id="110421760"/>